<name>E2SB61_9ACTN</name>
<dbReference type="EMBL" id="ACLF03000004">
    <property type="protein sequence ID" value="EFQ83607.1"/>
    <property type="molecule type" value="Genomic_DNA"/>
</dbReference>
<keyword evidence="3 5" id="KW-0808">Transferase</keyword>
<reference evidence="5" key="1">
    <citation type="submission" date="2010-08" db="EMBL/GenBank/DDBJ databases">
        <authorList>
            <person name="Muzny D."/>
            <person name="Qin X."/>
            <person name="Buhay C."/>
            <person name="Dugan-Rocha S."/>
            <person name="Ding Y."/>
            <person name="Chen G."/>
            <person name="Hawes A."/>
            <person name="Holder M."/>
            <person name="Jhangiani S."/>
            <person name="Johnson A."/>
            <person name="Khan Z."/>
            <person name="Li Z."/>
            <person name="Liu W."/>
            <person name="Liu X."/>
            <person name="Perez L."/>
            <person name="Shen H."/>
            <person name="Wang Q."/>
            <person name="Watt J."/>
            <person name="Xi L."/>
            <person name="Xin Y."/>
            <person name="Zhou J."/>
            <person name="Deng J."/>
            <person name="Jiang H."/>
            <person name="Liu Y."/>
            <person name="Qu J."/>
            <person name="Song X.-Z."/>
            <person name="Zhang L."/>
            <person name="Villasana D."/>
            <person name="Johnson A."/>
            <person name="Liu J."/>
            <person name="Liyanage D."/>
            <person name="Lorensuhewa L."/>
            <person name="Robinson T."/>
            <person name="Song A."/>
            <person name="Song B.-B."/>
            <person name="Dinh H."/>
            <person name="Thornton R."/>
            <person name="Coyle M."/>
            <person name="Francisco L."/>
            <person name="Jackson L."/>
            <person name="Javaid M."/>
            <person name="Korchina V."/>
            <person name="Kovar C."/>
            <person name="Mata R."/>
            <person name="Mathew T."/>
            <person name="Ngo R."/>
            <person name="Nguyen L."/>
            <person name="Nguyen N."/>
            <person name="Okwuonu G."/>
            <person name="Ongeri F."/>
            <person name="Pham C."/>
            <person name="Simmons D."/>
            <person name="Wilczek-Boney K."/>
            <person name="Hale W."/>
            <person name="Jakkamsetti A."/>
            <person name="Pham P."/>
            <person name="Ruth R."/>
            <person name="San Lucas F."/>
            <person name="Warren J."/>
            <person name="Zhang J."/>
            <person name="Zhao Z."/>
            <person name="Zhou C."/>
            <person name="Zhu D."/>
            <person name="Lee S."/>
            <person name="Bess C."/>
            <person name="Blankenburg K."/>
            <person name="Forbes L."/>
            <person name="Fu Q."/>
            <person name="Gubbala S."/>
            <person name="Hirani K."/>
            <person name="Jayaseelan J.C."/>
            <person name="Lara F."/>
            <person name="Munidasa M."/>
            <person name="Palculict T."/>
            <person name="Patil S."/>
            <person name="Pu L.-L."/>
            <person name="Saada N."/>
            <person name="Tang L."/>
            <person name="Weissenberger G."/>
            <person name="Zhu Y."/>
            <person name="Hemphill L."/>
            <person name="Shang Y."/>
            <person name="Youmans B."/>
            <person name="Ayvaz T."/>
            <person name="Ross M."/>
            <person name="Santibanez J."/>
            <person name="Aqrawi P."/>
            <person name="Gross S."/>
            <person name="Joshi V."/>
            <person name="Fowler G."/>
            <person name="Nazareth L."/>
            <person name="Reid J."/>
            <person name="Worley K."/>
            <person name="Petrosino J."/>
            <person name="Highlander S."/>
            <person name="Gibbs R."/>
        </authorList>
    </citation>
    <scope>NUCLEOTIDE SEQUENCE [LARGE SCALE GENOMIC DNA]</scope>
    <source>
        <strain evidence="5">DSM 15272</strain>
    </source>
</reference>
<dbReference type="EC" id="2.4.-.-" evidence="5"/>
<sequence length="277" mass="29846">MNADLPSFSVLMPFYAGDRPEQVEQAFRSVTVDQHLRPDEVVLVQDGPVGDDLSATVAGIVAGSVVPVRLVTLSRNSGLAEALAAGLAEVAHDVVARMDADDVSVPERFAVQIPRIAAGLDVVGSAITEFGDAAGTTRTRPVPQGAEAIAQQARLRSPFHHPSVVYRASAVAAAGGYRDLAMLEDYWLWARMLMAGAQVDNVPDALVLYRIGDGAYGRRGGWALLRSELALQAAFARIGFTTPVQRWRNVAVRGIYRLVPERLRKLAYRAAFARRSG</sequence>
<dbReference type="STRING" id="585531.HMPREF0063_11270"/>
<dbReference type="InterPro" id="IPR050834">
    <property type="entry name" value="Glycosyltransf_2"/>
</dbReference>
<dbReference type="eggNOG" id="COG1215">
    <property type="taxonomic scope" value="Bacteria"/>
</dbReference>
<evidence type="ECO:0000256" key="2">
    <source>
        <dbReference type="ARBA" id="ARBA00022676"/>
    </source>
</evidence>
<dbReference type="Gene3D" id="3.90.550.10">
    <property type="entry name" value="Spore Coat Polysaccharide Biosynthesis Protein SpsA, Chain A"/>
    <property type="match status" value="1"/>
</dbReference>
<dbReference type="AlphaFoldDB" id="E2SB61"/>
<keyword evidence="6" id="KW-1185">Reference proteome</keyword>
<evidence type="ECO:0000313" key="5">
    <source>
        <dbReference type="EMBL" id="EFQ83607.1"/>
    </source>
</evidence>
<evidence type="ECO:0000256" key="3">
    <source>
        <dbReference type="ARBA" id="ARBA00022679"/>
    </source>
</evidence>
<evidence type="ECO:0000259" key="4">
    <source>
        <dbReference type="Pfam" id="PF00535"/>
    </source>
</evidence>
<dbReference type="InterPro" id="IPR029044">
    <property type="entry name" value="Nucleotide-diphossugar_trans"/>
</dbReference>
<gene>
    <name evidence="5" type="ORF">HMPREF0063_11270</name>
</gene>
<proteinExistence type="inferred from homology"/>
<evidence type="ECO:0000313" key="6">
    <source>
        <dbReference type="Proteomes" id="UP000003111"/>
    </source>
</evidence>
<protein>
    <submittedName>
        <fullName evidence="5">Glycosyltransferase, group 2 family protein</fullName>
        <ecNumber evidence="5">2.4.-.-</ecNumber>
    </submittedName>
</protein>
<dbReference type="PANTHER" id="PTHR43685">
    <property type="entry name" value="GLYCOSYLTRANSFERASE"/>
    <property type="match status" value="1"/>
</dbReference>
<dbReference type="InterPro" id="IPR001173">
    <property type="entry name" value="Glyco_trans_2-like"/>
</dbReference>
<evidence type="ECO:0000256" key="1">
    <source>
        <dbReference type="ARBA" id="ARBA00006739"/>
    </source>
</evidence>
<dbReference type="GO" id="GO:0016757">
    <property type="term" value="F:glycosyltransferase activity"/>
    <property type="evidence" value="ECO:0007669"/>
    <property type="project" value="UniProtKB-KW"/>
</dbReference>
<feature type="domain" description="Glycosyltransferase 2-like" evidence="4">
    <location>
        <begin position="9"/>
        <end position="141"/>
    </location>
</feature>
<dbReference type="SUPFAM" id="SSF53448">
    <property type="entry name" value="Nucleotide-diphospho-sugar transferases"/>
    <property type="match status" value="1"/>
</dbReference>
<dbReference type="Pfam" id="PF00535">
    <property type="entry name" value="Glycos_transf_2"/>
    <property type="match status" value="1"/>
</dbReference>
<dbReference type="Proteomes" id="UP000003111">
    <property type="component" value="Unassembled WGS sequence"/>
</dbReference>
<comment type="caution">
    <text evidence="5">The sequence shown here is derived from an EMBL/GenBank/DDBJ whole genome shotgun (WGS) entry which is preliminary data.</text>
</comment>
<keyword evidence="2 5" id="KW-0328">Glycosyltransferase</keyword>
<accession>E2SB61</accession>
<organism evidence="5 6">
    <name type="scientific">Aeromicrobium marinum DSM 15272</name>
    <dbReference type="NCBI Taxonomy" id="585531"/>
    <lineage>
        <taxon>Bacteria</taxon>
        <taxon>Bacillati</taxon>
        <taxon>Actinomycetota</taxon>
        <taxon>Actinomycetes</taxon>
        <taxon>Propionibacteriales</taxon>
        <taxon>Nocardioidaceae</taxon>
        <taxon>Aeromicrobium</taxon>
    </lineage>
</organism>
<comment type="similarity">
    <text evidence="1">Belongs to the glycosyltransferase 2 family.</text>
</comment>
<dbReference type="RefSeq" id="WP_007078291.1">
    <property type="nucleotide sequence ID" value="NZ_CM001024.1"/>
</dbReference>
<dbReference type="HOGENOM" id="CLU_025996_0_9_11"/>
<dbReference type="PANTHER" id="PTHR43685:SF5">
    <property type="entry name" value="GLYCOSYLTRANSFERASE EPSE-RELATED"/>
    <property type="match status" value="1"/>
</dbReference>